<comment type="caution">
    <text evidence="1">The sequence shown here is derived from an EMBL/GenBank/DDBJ whole genome shotgun (WGS) entry which is preliminary data.</text>
</comment>
<dbReference type="Proteomes" id="UP000230002">
    <property type="component" value="Unassembled WGS sequence"/>
</dbReference>
<keyword evidence="2" id="KW-1185">Reference proteome</keyword>
<protein>
    <submittedName>
        <fullName evidence="1">Uncharacterized protein</fullName>
    </submittedName>
</protein>
<evidence type="ECO:0000313" key="2">
    <source>
        <dbReference type="Proteomes" id="UP000230002"/>
    </source>
</evidence>
<accession>A0A2G8RNT1</accession>
<name>A0A2G8RNT1_9APHY</name>
<reference evidence="1 2" key="1">
    <citation type="journal article" date="2015" name="Sci. Rep.">
        <title>Chromosome-level genome map provides insights into diverse defense mechanisms in the medicinal fungus Ganoderma sinense.</title>
        <authorList>
            <person name="Zhu Y."/>
            <person name="Xu J."/>
            <person name="Sun C."/>
            <person name="Zhou S."/>
            <person name="Xu H."/>
            <person name="Nelson D.R."/>
            <person name="Qian J."/>
            <person name="Song J."/>
            <person name="Luo H."/>
            <person name="Xiang L."/>
            <person name="Li Y."/>
            <person name="Xu Z."/>
            <person name="Ji A."/>
            <person name="Wang L."/>
            <person name="Lu S."/>
            <person name="Hayward A."/>
            <person name="Sun W."/>
            <person name="Li X."/>
            <person name="Schwartz D.C."/>
            <person name="Wang Y."/>
            <person name="Chen S."/>
        </authorList>
    </citation>
    <scope>NUCLEOTIDE SEQUENCE [LARGE SCALE GENOMIC DNA]</scope>
    <source>
        <strain evidence="1 2">ZZ0214-1</strain>
    </source>
</reference>
<evidence type="ECO:0000313" key="1">
    <source>
        <dbReference type="EMBL" id="PIL23166.1"/>
    </source>
</evidence>
<organism evidence="1 2">
    <name type="scientific">Ganoderma sinense ZZ0214-1</name>
    <dbReference type="NCBI Taxonomy" id="1077348"/>
    <lineage>
        <taxon>Eukaryota</taxon>
        <taxon>Fungi</taxon>
        <taxon>Dikarya</taxon>
        <taxon>Basidiomycota</taxon>
        <taxon>Agaricomycotina</taxon>
        <taxon>Agaricomycetes</taxon>
        <taxon>Polyporales</taxon>
        <taxon>Polyporaceae</taxon>
        <taxon>Ganoderma</taxon>
    </lineage>
</organism>
<proteinExistence type="predicted"/>
<dbReference type="EMBL" id="AYKW01000068">
    <property type="protein sequence ID" value="PIL23166.1"/>
    <property type="molecule type" value="Genomic_DNA"/>
</dbReference>
<gene>
    <name evidence="1" type="ORF">GSI_14475</name>
</gene>
<sequence>MTGTPLRLNSLSASPVMTLEAPQSHSVQVEATSGWPSGQVASEAANPTTQAVDFSSAFPTDGEWWQGAYACPSTSQAGVMGLVEDLTLSIEAPDGDKGKGVDRSEIQLVSTLGPAAASHTEGFSAAPESHYAFNTQVEPSYYVPPGFSPQASDENWSGAFQPFMHMGWGPATGDSQLSYQWGPGW</sequence>
<dbReference type="AlphaFoldDB" id="A0A2G8RNT1"/>